<dbReference type="Proteomes" id="UP001234297">
    <property type="component" value="Chromosome 11"/>
</dbReference>
<accession>A0ACC2KUD0</accession>
<protein>
    <submittedName>
        <fullName evidence="1">Uncharacterized protein</fullName>
    </submittedName>
</protein>
<dbReference type="EMBL" id="CM056819">
    <property type="protein sequence ID" value="KAJ8624578.1"/>
    <property type="molecule type" value="Genomic_DNA"/>
</dbReference>
<organism evidence="1 2">
    <name type="scientific">Persea americana</name>
    <name type="common">Avocado</name>
    <dbReference type="NCBI Taxonomy" id="3435"/>
    <lineage>
        <taxon>Eukaryota</taxon>
        <taxon>Viridiplantae</taxon>
        <taxon>Streptophyta</taxon>
        <taxon>Embryophyta</taxon>
        <taxon>Tracheophyta</taxon>
        <taxon>Spermatophyta</taxon>
        <taxon>Magnoliopsida</taxon>
        <taxon>Magnoliidae</taxon>
        <taxon>Laurales</taxon>
        <taxon>Lauraceae</taxon>
        <taxon>Persea</taxon>
    </lineage>
</organism>
<keyword evidence="2" id="KW-1185">Reference proteome</keyword>
<proteinExistence type="predicted"/>
<evidence type="ECO:0000313" key="2">
    <source>
        <dbReference type="Proteomes" id="UP001234297"/>
    </source>
</evidence>
<reference evidence="1 2" key="1">
    <citation type="journal article" date="2022" name="Hortic Res">
        <title>A haplotype resolved chromosomal level avocado genome allows analysis of novel avocado genes.</title>
        <authorList>
            <person name="Nath O."/>
            <person name="Fletcher S.J."/>
            <person name="Hayward A."/>
            <person name="Shaw L.M."/>
            <person name="Masouleh A.K."/>
            <person name="Furtado A."/>
            <person name="Henry R.J."/>
            <person name="Mitter N."/>
        </authorList>
    </citation>
    <scope>NUCLEOTIDE SEQUENCE [LARGE SCALE GENOMIC DNA]</scope>
    <source>
        <strain evidence="2">cv. Hass</strain>
    </source>
</reference>
<name>A0ACC2KUD0_PERAE</name>
<comment type="caution">
    <text evidence="1">The sequence shown here is derived from an EMBL/GenBank/DDBJ whole genome shotgun (WGS) entry which is preliminary data.</text>
</comment>
<gene>
    <name evidence="1" type="ORF">MRB53_033108</name>
</gene>
<evidence type="ECO:0000313" key="1">
    <source>
        <dbReference type="EMBL" id="KAJ8624578.1"/>
    </source>
</evidence>
<sequence length="132" mass="14871">MPREKCSHQQHCAKSALDRWIEKLIQRCRRSIFKGSKAGKNRPFPSSRSSLSRKQSLPFSALSSLSSFISSSTLYRLSHGWLPSHSPSSYLEGYVTHDNVAEQQKPDPTRQGYAMLFLKVTSGCSPKIRALD</sequence>